<feature type="compositionally biased region" description="Acidic residues" evidence="2">
    <location>
        <begin position="466"/>
        <end position="478"/>
    </location>
</feature>
<feature type="region of interest" description="Disordered" evidence="2">
    <location>
        <begin position="307"/>
        <end position="346"/>
    </location>
</feature>
<reference evidence="5" key="1">
    <citation type="submission" date="2019-10" db="EMBL/GenBank/DDBJ databases">
        <authorList>
            <person name="Soares A.E.R."/>
            <person name="Aleixo A."/>
            <person name="Schneider P."/>
            <person name="Miyaki C.Y."/>
            <person name="Schneider M.P."/>
            <person name="Mello C."/>
            <person name="Vasconcelos A.T.R."/>
        </authorList>
    </citation>
    <scope>NUCLEOTIDE SEQUENCE</scope>
    <source>
        <tissue evidence="5">Muscle</tissue>
    </source>
</reference>
<feature type="domain" description="Thioesterase" evidence="3">
    <location>
        <begin position="31"/>
        <end position="241"/>
    </location>
</feature>
<dbReference type="SUPFAM" id="SSF53474">
    <property type="entry name" value="alpha/beta-Hydrolases"/>
    <property type="match status" value="1"/>
</dbReference>
<evidence type="ECO:0000313" key="5">
    <source>
        <dbReference type="EMBL" id="KAJ7408594.1"/>
    </source>
</evidence>
<accession>A0ABQ9CST9</accession>
<evidence type="ECO:0000313" key="6">
    <source>
        <dbReference type="Proteomes" id="UP001145742"/>
    </source>
</evidence>
<dbReference type="Pfam" id="PF01248">
    <property type="entry name" value="Ribosomal_L7Ae"/>
    <property type="match status" value="1"/>
</dbReference>
<dbReference type="Gene3D" id="3.30.1330.30">
    <property type="match status" value="1"/>
</dbReference>
<proteinExistence type="predicted"/>
<feature type="region of interest" description="Disordered" evidence="2">
    <location>
        <begin position="463"/>
        <end position="497"/>
    </location>
</feature>
<feature type="region of interest" description="Disordered" evidence="2">
    <location>
        <begin position="510"/>
        <end position="529"/>
    </location>
</feature>
<organism evidence="5 6">
    <name type="scientific">Willisornis vidua</name>
    <name type="common">Xingu scale-backed antbird</name>
    <dbReference type="NCBI Taxonomy" id="1566151"/>
    <lineage>
        <taxon>Eukaryota</taxon>
        <taxon>Metazoa</taxon>
        <taxon>Chordata</taxon>
        <taxon>Craniata</taxon>
        <taxon>Vertebrata</taxon>
        <taxon>Euteleostomi</taxon>
        <taxon>Archelosauria</taxon>
        <taxon>Archosauria</taxon>
        <taxon>Dinosauria</taxon>
        <taxon>Saurischia</taxon>
        <taxon>Theropoda</taxon>
        <taxon>Coelurosauria</taxon>
        <taxon>Aves</taxon>
        <taxon>Neognathae</taxon>
        <taxon>Neoaves</taxon>
        <taxon>Telluraves</taxon>
        <taxon>Australaves</taxon>
        <taxon>Passeriformes</taxon>
        <taxon>Thamnophilidae</taxon>
        <taxon>Willisornis</taxon>
    </lineage>
</organism>
<dbReference type="InterPro" id="IPR029064">
    <property type="entry name" value="Ribosomal_eL30-like_sf"/>
</dbReference>
<dbReference type="PANTHER" id="PTHR46948">
    <property type="entry name" value="RIBONUCLEASE P PROTEIN SUBUNIT P38"/>
    <property type="match status" value="1"/>
</dbReference>
<dbReference type="Pfam" id="PF00975">
    <property type="entry name" value="Thioesterase"/>
    <property type="match status" value="1"/>
</dbReference>
<sequence length="529" mass="59704">MNLGLPDLEEYKFRMEKLIVCGHKRPNALCRLVCFPWAGGGTSQLAHWSTLLSNSIEVLCVRFPGRETRLNEPFAKDMTSLVNEVTSVLLKEFQEKPFAFFGHSFGSYLSFAVALHLKKNYGLEPVHLFSSGAHAPHSEEILSIKRIPLSDTKDEEVLAYIQKIGGTPPELLHNEDIRKHVVLTFKEDIRVLQTFSFEKAEMGIPFCCDITCFNGSDDTPHDLQGYKVRPQRVAHCTAARLLSDKTQNLEMSVIQQGTATLRKAKKITVKTCLDNPFVFQWKTIDGEDMHFILQTLEERIKHIGLKKIESPRRKKRPLRKKQMGKKCDASTNELPKEETESHQQNPGWTDISIRRQLAIGVNEVTKALEKNELLLLLVCKSAKPAMITSHLIELSASRATPAGQVPRLSETVAPLLGLTSILALGFKKQSDKFTETIQSIIPKIPALEVPWFQYRTEETLAYTDTDSSENEEPGEPAGDELASQKRKRTKSNQHDLSNVILQPLKIKKLVPNPNKIKKPPRKKKKAFSA</sequence>
<dbReference type="EMBL" id="WHWB01034533">
    <property type="protein sequence ID" value="KAJ7408594.1"/>
    <property type="molecule type" value="Genomic_DNA"/>
</dbReference>
<keyword evidence="6" id="KW-1185">Reference proteome</keyword>
<protein>
    <recommendedName>
        <fullName evidence="1">oleoyl-[acyl-carrier-protein] hydrolase</fullName>
        <ecNumber evidence="1">3.1.2.14</ecNumber>
    </recommendedName>
</protein>
<dbReference type="EC" id="3.1.2.14" evidence="1"/>
<dbReference type="InterPro" id="IPR042848">
    <property type="entry name" value="Rpp38"/>
</dbReference>
<dbReference type="SUPFAM" id="SSF55315">
    <property type="entry name" value="L30e-like"/>
    <property type="match status" value="1"/>
</dbReference>
<evidence type="ECO:0000256" key="2">
    <source>
        <dbReference type="SAM" id="MobiDB-lite"/>
    </source>
</evidence>
<name>A0ABQ9CST9_9PASS</name>
<feature type="compositionally biased region" description="Basic residues" evidence="2">
    <location>
        <begin position="312"/>
        <end position="324"/>
    </location>
</feature>
<evidence type="ECO:0000259" key="4">
    <source>
        <dbReference type="Pfam" id="PF01248"/>
    </source>
</evidence>
<feature type="domain" description="Ribosomal protein eL8/eL30/eS12/Gadd45" evidence="4">
    <location>
        <begin position="354"/>
        <end position="406"/>
    </location>
</feature>
<dbReference type="PANTHER" id="PTHR46948:SF1">
    <property type="entry name" value="RIBONUCLEASE P PROTEIN SUBUNIT P38"/>
    <property type="match status" value="1"/>
</dbReference>
<evidence type="ECO:0000256" key="1">
    <source>
        <dbReference type="ARBA" id="ARBA00012480"/>
    </source>
</evidence>
<dbReference type="InterPro" id="IPR029058">
    <property type="entry name" value="AB_hydrolase_fold"/>
</dbReference>
<feature type="compositionally biased region" description="Basic residues" evidence="2">
    <location>
        <begin position="515"/>
        <end position="529"/>
    </location>
</feature>
<comment type="caution">
    <text evidence="5">The sequence shown here is derived from an EMBL/GenBank/DDBJ whole genome shotgun (WGS) entry which is preliminary data.</text>
</comment>
<dbReference type="InterPro" id="IPR001031">
    <property type="entry name" value="Thioesterase"/>
</dbReference>
<evidence type="ECO:0000259" key="3">
    <source>
        <dbReference type="Pfam" id="PF00975"/>
    </source>
</evidence>
<dbReference type="Proteomes" id="UP001145742">
    <property type="component" value="Unassembled WGS sequence"/>
</dbReference>
<dbReference type="InterPro" id="IPR004038">
    <property type="entry name" value="Ribosomal_eL8/eL30/eS12/Gad45"/>
</dbReference>
<gene>
    <name evidence="5" type="ORF">WISP_119850</name>
</gene>
<dbReference type="Gene3D" id="3.40.50.1820">
    <property type="entry name" value="alpha/beta hydrolase"/>
    <property type="match status" value="1"/>
</dbReference>